<protein>
    <submittedName>
        <fullName evidence="2">Uncharacterized protein</fullName>
    </submittedName>
</protein>
<evidence type="ECO:0000313" key="3">
    <source>
        <dbReference type="Proteomes" id="UP001446032"/>
    </source>
</evidence>
<feature type="signal peptide" evidence="1">
    <location>
        <begin position="1"/>
        <end position="32"/>
    </location>
</feature>
<organism evidence="2 3">
    <name type="scientific">Blautia intestinihominis</name>
    <dbReference type="NCBI Taxonomy" id="3133152"/>
    <lineage>
        <taxon>Bacteria</taxon>
        <taxon>Bacillati</taxon>
        <taxon>Bacillota</taxon>
        <taxon>Clostridia</taxon>
        <taxon>Lachnospirales</taxon>
        <taxon>Lachnospiraceae</taxon>
        <taxon>Blautia</taxon>
    </lineage>
</organism>
<comment type="caution">
    <text evidence="2">The sequence shown here is derived from an EMBL/GenBank/DDBJ whole genome shotgun (WGS) entry which is preliminary data.</text>
</comment>
<keyword evidence="1" id="KW-0732">Signal</keyword>
<gene>
    <name evidence="2" type="ORF">WMO75_10040</name>
</gene>
<evidence type="ECO:0000256" key="1">
    <source>
        <dbReference type="SAM" id="SignalP"/>
    </source>
</evidence>
<keyword evidence="3" id="KW-1185">Reference proteome</keyword>
<name>A0ABV1AKH7_9FIRM</name>
<feature type="chain" id="PRO_5046003287" evidence="1">
    <location>
        <begin position="33"/>
        <end position="186"/>
    </location>
</feature>
<dbReference type="Proteomes" id="UP001446032">
    <property type="component" value="Unassembled WGS sequence"/>
</dbReference>
<evidence type="ECO:0000313" key="2">
    <source>
        <dbReference type="EMBL" id="MEQ2358670.1"/>
    </source>
</evidence>
<accession>A0ABV1AKH7</accession>
<dbReference type="RefSeq" id="WP_118699203.1">
    <property type="nucleotide sequence ID" value="NZ_JBBMEI010000028.1"/>
</dbReference>
<proteinExistence type="predicted"/>
<dbReference type="EMBL" id="JBBMEI010000028">
    <property type="protein sequence ID" value="MEQ2358670.1"/>
    <property type="molecule type" value="Genomic_DNA"/>
</dbReference>
<reference evidence="2 3" key="1">
    <citation type="submission" date="2024-03" db="EMBL/GenBank/DDBJ databases">
        <title>Human intestinal bacterial collection.</title>
        <authorList>
            <person name="Pauvert C."/>
            <person name="Hitch T.C.A."/>
            <person name="Clavel T."/>
        </authorList>
    </citation>
    <scope>NUCLEOTIDE SEQUENCE [LARGE SCALE GENOMIC DNA]</scope>
    <source>
        <strain evidence="2 3">CLA-AA-H95</strain>
    </source>
</reference>
<sequence length="186" mass="20721">MKQITMKKKVKQLCCILLAVILCMGMTVPAMAASSRYYNAAVSSYKKYVKGKRGSYKIVDIDGNGIPELLMHNSSAGINEIRTYNPKTRKNVRAASVGYGKGYNFPIKYSRTCHTVMLCNANTGGTEYCIYRVRGTKATRIVKAERFNGKFQKGYKVNGKRVSGSTYSRSVKKYMQKAGVVWSSGM</sequence>